<sequence>MTLFIQPDKENNHQTKLPFQGFIPVTSCSYSDLETAFSIHPPETNFTKWKHSTINFYSQQLDVQSLMKDQEIILPEYKSQGLFWWRSMLTFYVIRPNYQTREWLRQHGNTAAQTAITTMLRSRECISIHVRHSDKGNEVDLLPLKAYMTKANEIRNMTGILNIYLMTDDQLVVNEARQEYGRNSTEREGGFEIHVQEMMRSNAGWKDDIKKGRVSPQESLKQFLIDLFSAVQCRYSIVTYSSNVGRLVGEIKYAMNNQDPKTTVFSLDYEWTMYP</sequence>
<evidence type="ECO:0000259" key="1">
    <source>
        <dbReference type="Pfam" id="PF19745"/>
    </source>
</evidence>
<evidence type="ECO:0000313" key="2">
    <source>
        <dbReference type="EMBL" id="ORZ11402.1"/>
    </source>
</evidence>
<keyword evidence="3" id="KW-1185">Reference proteome</keyword>
<comment type="caution">
    <text evidence="2">The sequence shown here is derived from an EMBL/GenBank/DDBJ whole genome shotgun (WGS) entry which is preliminary data.</text>
</comment>
<dbReference type="InParanoid" id="A0A1Y2GJI9"/>
<dbReference type="GO" id="GO:0006487">
    <property type="term" value="P:protein N-linked glycosylation"/>
    <property type="evidence" value="ECO:0007669"/>
    <property type="project" value="TreeGrafter"/>
</dbReference>
<dbReference type="RefSeq" id="XP_021879717.1">
    <property type="nucleotide sequence ID" value="XM_022030309.1"/>
</dbReference>
<reference evidence="2 3" key="1">
    <citation type="submission" date="2016-07" db="EMBL/GenBank/DDBJ databases">
        <title>Pervasive Adenine N6-methylation of Active Genes in Fungi.</title>
        <authorList>
            <consortium name="DOE Joint Genome Institute"/>
            <person name="Mondo S.J."/>
            <person name="Dannebaum R.O."/>
            <person name="Kuo R.C."/>
            <person name="Labutti K."/>
            <person name="Haridas S."/>
            <person name="Kuo A."/>
            <person name="Salamov A."/>
            <person name="Ahrendt S.R."/>
            <person name="Lipzen A."/>
            <person name="Sullivan W."/>
            <person name="Andreopoulos W.B."/>
            <person name="Clum A."/>
            <person name="Lindquist E."/>
            <person name="Daum C."/>
            <person name="Ramamoorthy G.K."/>
            <person name="Gryganskyi A."/>
            <person name="Culley D."/>
            <person name="Magnuson J.K."/>
            <person name="James T.Y."/>
            <person name="O'Malley M.A."/>
            <person name="Stajich J.E."/>
            <person name="Spatafora J.W."/>
            <person name="Visel A."/>
            <person name="Grigoriev I.V."/>
        </authorList>
    </citation>
    <scope>NUCLEOTIDE SEQUENCE [LARGE SCALE GENOMIC DNA]</scope>
    <source>
        <strain evidence="2 3">NRRL 3116</strain>
    </source>
</reference>
<dbReference type="AlphaFoldDB" id="A0A1Y2GJI9"/>
<dbReference type="EMBL" id="MCFF01000028">
    <property type="protein sequence ID" value="ORZ11402.1"/>
    <property type="molecule type" value="Genomic_DNA"/>
</dbReference>
<dbReference type="Proteomes" id="UP000193648">
    <property type="component" value="Unassembled WGS sequence"/>
</dbReference>
<protein>
    <recommendedName>
        <fullName evidence="1">Alpha-(1,6)-fucosyltransferase N- and catalytic domain-containing protein</fullName>
    </recommendedName>
</protein>
<dbReference type="OrthoDB" id="2014825at2759"/>
<dbReference type="GO" id="GO:0046921">
    <property type="term" value="F:alpha-(1-&gt;6)-fucosyltransferase activity"/>
    <property type="evidence" value="ECO:0007669"/>
    <property type="project" value="TreeGrafter"/>
</dbReference>
<dbReference type="PANTHER" id="PTHR13132:SF29">
    <property type="entry name" value="ALPHA-(1,6)-FUCOSYLTRANSFERASE"/>
    <property type="match status" value="1"/>
</dbReference>
<gene>
    <name evidence="2" type="ORF">BCR41DRAFT_423605</name>
</gene>
<dbReference type="Pfam" id="PF19745">
    <property type="entry name" value="FUT8_N_cat"/>
    <property type="match status" value="1"/>
</dbReference>
<dbReference type="STRING" id="64571.A0A1Y2GJI9"/>
<evidence type="ECO:0000313" key="3">
    <source>
        <dbReference type="Proteomes" id="UP000193648"/>
    </source>
</evidence>
<accession>A0A1Y2GJI9</accession>
<dbReference type="PANTHER" id="PTHR13132">
    <property type="entry name" value="ALPHA- 1,6 -FUCOSYLTRANSFERASE"/>
    <property type="match status" value="1"/>
</dbReference>
<dbReference type="InterPro" id="IPR045573">
    <property type="entry name" value="Fut8_N_cat"/>
</dbReference>
<organism evidence="2 3">
    <name type="scientific">Lobosporangium transversale</name>
    <dbReference type="NCBI Taxonomy" id="64571"/>
    <lineage>
        <taxon>Eukaryota</taxon>
        <taxon>Fungi</taxon>
        <taxon>Fungi incertae sedis</taxon>
        <taxon>Mucoromycota</taxon>
        <taxon>Mortierellomycotina</taxon>
        <taxon>Mortierellomycetes</taxon>
        <taxon>Mortierellales</taxon>
        <taxon>Mortierellaceae</taxon>
        <taxon>Lobosporangium</taxon>
    </lineage>
</organism>
<proteinExistence type="predicted"/>
<dbReference type="GeneID" id="33572151"/>
<name>A0A1Y2GJI9_9FUNG</name>
<dbReference type="Gene3D" id="3.40.50.11350">
    <property type="match status" value="1"/>
</dbReference>
<feature type="domain" description="Alpha-(1,6)-fucosyltransferase N- and catalytic" evidence="1">
    <location>
        <begin position="69"/>
        <end position="268"/>
    </location>
</feature>